<protein>
    <submittedName>
        <fullName evidence="2">Uncharacterized protein</fullName>
    </submittedName>
</protein>
<sequence>MTFDPTLAFGLAAGFAFAAGWLEWSGWRRRRHAVRQHHRLERLAEQSHSRFLATLIPEPAAAPGFRLWVDDRSTDCDDAQLTLLLFVLGADEQLAVRQRLMNGTPFRVAGRTVKIEALPG</sequence>
<keyword evidence="3" id="KW-1185">Reference proteome</keyword>
<dbReference type="Proteomes" id="UP000604737">
    <property type="component" value="Unassembled WGS sequence"/>
</dbReference>
<gene>
    <name evidence="2" type="ORF">GCM10007350_18640</name>
</gene>
<dbReference type="RefSeq" id="WP_189460096.1">
    <property type="nucleotide sequence ID" value="NZ_BMYO01000004.1"/>
</dbReference>
<evidence type="ECO:0000313" key="2">
    <source>
        <dbReference type="EMBL" id="GHD62518.1"/>
    </source>
</evidence>
<evidence type="ECO:0000256" key="1">
    <source>
        <dbReference type="SAM" id="Phobius"/>
    </source>
</evidence>
<comment type="caution">
    <text evidence="2">The sequence shown here is derived from an EMBL/GenBank/DDBJ whole genome shotgun (WGS) entry which is preliminary data.</text>
</comment>
<dbReference type="EMBL" id="BMYO01000004">
    <property type="protein sequence ID" value="GHD62518.1"/>
    <property type="molecule type" value="Genomic_DNA"/>
</dbReference>
<proteinExistence type="predicted"/>
<name>A0ABQ3H1B3_9NEIS</name>
<accession>A0ABQ3H1B3</accession>
<keyword evidence="1" id="KW-0472">Membrane</keyword>
<keyword evidence="1" id="KW-0812">Transmembrane</keyword>
<keyword evidence="1" id="KW-1133">Transmembrane helix</keyword>
<evidence type="ECO:0000313" key="3">
    <source>
        <dbReference type="Proteomes" id="UP000604737"/>
    </source>
</evidence>
<organism evidence="2 3">
    <name type="scientific">Jeongeupia chitinilytica</name>
    <dbReference type="NCBI Taxonomy" id="1041641"/>
    <lineage>
        <taxon>Bacteria</taxon>
        <taxon>Pseudomonadati</taxon>
        <taxon>Pseudomonadota</taxon>
        <taxon>Betaproteobacteria</taxon>
        <taxon>Neisseriales</taxon>
        <taxon>Chitinibacteraceae</taxon>
        <taxon>Jeongeupia</taxon>
    </lineage>
</organism>
<feature type="transmembrane region" description="Helical" evidence="1">
    <location>
        <begin position="6"/>
        <end position="24"/>
    </location>
</feature>
<reference evidence="3" key="1">
    <citation type="journal article" date="2019" name="Int. J. Syst. Evol. Microbiol.">
        <title>The Global Catalogue of Microorganisms (GCM) 10K type strain sequencing project: providing services to taxonomists for standard genome sequencing and annotation.</title>
        <authorList>
            <consortium name="The Broad Institute Genomics Platform"/>
            <consortium name="The Broad Institute Genome Sequencing Center for Infectious Disease"/>
            <person name="Wu L."/>
            <person name="Ma J."/>
        </authorList>
    </citation>
    <scope>NUCLEOTIDE SEQUENCE [LARGE SCALE GENOMIC DNA]</scope>
    <source>
        <strain evidence="3">KCTC 23701</strain>
    </source>
</reference>